<evidence type="ECO:0000313" key="2">
    <source>
        <dbReference type="Proteomes" id="UP000011280"/>
    </source>
</evidence>
<accession>M1J1E2</accession>
<dbReference type="Proteomes" id="UP000011280">
    <property type="component" value="Chromosome"/>
</dbReference>
<dbReference type="AlphaFoldDB" id="M1J1E2"/>
<name>M1J1E2_9CREN</name>
<gene>
    <name evidence="1" type="ORF">SacRon12I_11065</name>
</gene>
<dbReference type="Gene3D" id="3.30.1050.10">
    <property type="entry name" value="SCP2 sterol-binding domain"/>
    <property type="match status" value="1"/>
</dbReference>
<protein>
    <recommendedName>
        <fullName evidence="3">SCP2 domain-containing protein</fullName>
    </recommendedName>
</protein>
<proteinExistence type="predicted"/>
<dbReference type="InterPro" id="IPR036527">
    <property type="entry name" value="SCP2_sterol-bd_dom_sf"/>
</dbReference>
<reference evidence="1 2" key="1">
    <citation type="journal article" date="2012" name="ISME J.">
        <title>Genomic evidence of rapid, global-scale gene flow in a Sulfolobus species.</title>
        <authorList>
            <person name="Mao D."/>
            <person name="Grogan D."/>
        </authorList>
    </citation>
    <scope>NUCLEOTIDE SEQUENCE [LARGE SCALE GENOMIC DNA]</scope>
    <source>
        <strain evidence="1 2">Ron12/I</strain>
    </source>
</reference>
<dbReference type="KEGG" id="sacr:SacRon12I_11065"/>
<organism evidence="2">
    <name type="scientific">Sulfolobus acidocaldarius Ron12/I</name>
    <dbReference type="NCBI Taxonomy" id="1028567"/>
    <lineage>
        <taxon>Archaea</taxon>
        <taxon>Thermoproteota</taxon>
        <taxon>Thermoprotei</taxon>
        <taxon>Sulfolobales</taxon>
        <taxon>Sulfolobaceae</taxon>
        <taxon>Sulfolobus</taxon>
    </lineage>
</organism>
<dbReference type="SUPFAM" id="SSF55718">
    <property type="entry name" value="SCP-like"/>
    <property type="match status" value="1"/>
</dbReference>
<evidence type="ECO:0000313" key="1">
    <source>
        <dbReference type="EMBL" id="AGE74427.1"/>
    </source>
</evidence>
<dbReference type="HOGENOM" id="CLU_128031_0_0_2"/>
<evidence type="ECO:0008006" key="3">
    <source>
        <dbReference type="Google" id="ProtNLM"/>
    </source>
</evidence>
<dbReference type="EMBL" id="CP002818">
    <property type="protein sequence ID" value="AGE74427.1"/>
    <property type="molecule type" value="Genomic_DNA"/>
</dbReference>
<sequence length="180" mass="20192">MLGQIFYKNMYLYILNMSQTQEYLFPSKEWADEWCKLLNGSKEYYEASKTAPWDSVVLVSTNVPEKVRATLIEMYKKGEAKADSVDFNSTAGAIKLNIKEGRCLGTEFHTDMSKVVGSLILEAPYDTWLKIIQGKLDVTVALLGGSIKIKKGSLTELARYTNAAVIMSNMSRKIKSKILA</sequence>
<dbReference type="PATRIC" id="fig|1028567.7.peg.2219"/>